<comment type="caution">
    <text evidence="4">Lacks conserved residue(s) required for the propagation of feature annotation.</text>
</comment>
<dbReference type="Proteomes" id="UP000079169">
    <property type="component" value="Unplaced"/>
</dbReference>
<dbReference type="STRING" id="121845.A0A1S3DP76"/>
<name>A0A1S3DP76_DIACI</name>
<evidence type="ECO:0000313" key="6">
    <source>
        <dbReference type="Proteomes" id="UP000079169"/>
    </source>
</evidence>
<dbReference type="Pfam" id="PF00084">
    <property type="entry name" value="Sushi"/>
    <property type="match status" value="1"/>
</dbReference>
<feature type="disulfide bond" evidence="4">
    <location>
        <begin position="37"/>
        <end position="64"/>
    </location>
</feature>
<dbReference type="CDD" id="cd00033">
    <property type="entry name" value="CCP"/>
    <property type="match status" value="1"/>
</dbReference>
<dbReference type="InterPro" id="IPR051277">
    <property type="entry name" value="SEZ6_CSMD_C4BPB_Regulators"/>
</dbReference>
<dbReference type="PANTHER" id="PTHR45656">
    <property type="entry name" value="PROTEIN CBR-CLEC-78"/>
    <property type="match status" value="1"/>
</dbReference>
<evidence type="ECO:0000256" key="2">
    <source>
        <dbReference type="ARBA" id="ARBA00022737"/>
    </source>
</evidence>
<feature type="domain" description="Sushi" evidence="5">
    <location>
        <begin position="7"/>
        <end position="66"/>
    </location>
</feature>
<dbReference type="PaxDb" id="121845-A0A1S3DP76"/>
<evidence type="ECO:0000313" key="7">
    <source>
        <dbReference type="RefSeq" id="XP_008485674.1"/>
    </source>
</evidence>
<dbReference type="SMART" id="SM00032">
    <property type="entry name" value="CCP"/>
    <property type="match status" value="1"/>
</dbReference>
<accession>A0A1S3DP76</accession>
<dbReference type="AlphaFoldDB" id="A0A1S3DP76"/>
<organism evidence="6 7">
    <name type="scientific">Diaphorina citri</name>
    <name type="common">Asian citrus psyllid</name>
    <dbReference type="NCBI Taxonomy" id="121845"/>
    <lineage>
        <taxon>Eukaryota</taxon>
        <taxon>Metazoa</taxon>
        <taxon>Ecdysozoa</taxon>
        <taxon>Arthropoda</taxon>
        <taxon>Hexapoda</taxon>
        <taxon>Insecta</taxon>
        <taxon>Pterygota</taxon>
        <taxon>Neoptera</taxon>
        <taxon>Paraneoptera</taxon>
        <taxon>Hemiptera</taxon>
        <taxon>Sternorrhyncha</taxon>
        <taxon>Psylloidea</taxon>
        <taxon>Psyllidae</taxon>
        <taxon>Diaphorininae</taxon>
        <taxon>Diaphorina</taxon>
    </lineage>
</organism>
<evidence type="ECO:0000256" key="1">
    <source>
        <dbReference type="ARBA" id="ARBA00022729"/>
    </source>
</evidence>
<dbReference type="SUPFAM" id="SSF57535">
    <property type="entry name" value="Complement control module/SCR domain"/>
    <property type="match status" value="1"/>
</dbReference>
<dbReference type="PANTHER" id="PTHR45656:SF4">
    <property type="entry name" value="PROTEIN CBR-CLEC-78"/>
    <property type="match status" value="1"/>
</dbReference>
<keyword evidence="1" id="KW-0732">Signal</keyword>
<dbReference type="PROSITE" id="PS50923">
    <property type="entry name" value="SUSHI"/>
    <property type="match status" value="1"/>
</dbReference>
<evidence type="ECO:0000256" key="4">
    <source>
        <dbReference type="PROSITE-ProRule" id="PRU00302"/>
    </source>
</evidence>
<keyword evidence="6" id="KW-1185">Reference proteome</keyword>
<dbReference type="RefSeq" id="XP_008485674.1">
    <property type="nucleotide sequence ID" value="XM_008487452.1"/>
</dbReference>
<gene>
    <name evidence="7" type="primary">LOC103522350</name>
</gene>
<sequence length="80" mass="8627">MPKCQEINCAHPGPIHNGWIENIESGTGLGASLIFRCHSNMIMLGNSSSVCQSDGTWRYPPPLCMAPCVVPAISHAKYLS</sequence>
<reference evidence="7" key="1">
    <citation type="submission" date="2025-08" db="UniProtKB">
        <authorList>
            <consortium name="RefSeq"/>
        </authorList>
    </citation>
    <scope>IDENTIFICATION</scope>
</reference>
<evidence type="ECO:0000256" key="3">
    <source>
        <dbReference type="ARBA" id="ARBA00023157"/>
    </source>
</evidence>
<dbReference type="GeneID" id="103522350"/>
<keyword evidence="2" id="KW-0677">Repeat</keyword>
<dbReference type="Gene3D" id="2.10.70.10">
    <property type="entry name" value="Complement Module, domain 1"/>
    <property type="match status" value="1"/>
</dbReference>
<dbReference type="InterPro" id="IPR000436">
    <property type="entry name" value="Sushi_SCR_CCP_dom"/>
</dbReference>
<evidence type="ECO:0000259" key="5">
    <source>
        <dbReference type="PROSITE" id="PS50923"/>
    </source>
</evidence>
<dbReference type="InterPro" id="IPR035976">
    <property type="entry name" value="Sushi/SCR/CCP_sf"/>
</dbReference>
<keyword evidence="3 4" id="KW-1015">Disulfide bond</keyword>
<keyword evidence="4" id="KW-0768">Sushi</keyword>
<dbReference type="KEGG" id="dci:103522350"/>
<protein>
    <submittedName>
        <fullName evidence="7">Protein lev-9-like</fullName>
    </submittedName>
</protein>
<proteinExistence type="predicted"/>